<dbReference type="GeneID" id="4960816"/>
<feature type="region of interest" description="Disordered" evidence="1">
    <location>
        <begin position="90"/>
        <end position="126"/>
    </location>
</feature>
<feature type="compositionally biased region" description="Acidic residues" evidence="1">
    <location>
        <begin position="105"/>
        <end position="123"/>
    </location>
</feature>
<evidence type="ECO:0000313" key="2">
    <source>
        <dbReference type="EMBL" id="ABO45416.1"/>
    </source>
</evidence>
<reference evidence="2 3" key="1">
    <citation type="journal article" date="2007" name="J. Virol.">
        <title>The genome of Gryllus bimaculatus nudivirus indicates an ancient diversification of baculovirus-related nonoccluded nudiviruses of insects.</title>
        <authorList>
            <person name="Wang Y."/>
            <person name="Kleespies R.G."/>
            <person name="Huger A.M."/>
            <person name="Jehle J.A."/>
        </authorList>
    </citation>
    <scope>NUCLEOTIDE SEQUENCE [LARGE SCALE GENOMIC DNA]</scope>
</reference>
<accession>A4L246</accession>
<protein>
    <submittedName>
        <fullName evidence="2">Uncharacterized protein</fullName>
    </submittedName>
</protein>
<keyword evidence="3" id="KW-1185">Reference proteome</keyword>
<organism evidence="2 3">
    <name type="scientific">Gryllus bimaculatus nudivirus</name>
    <dbReference type="NCBI Taxonomy" id="432587"/>
    <lineage>
        <taxon>Viruses</taxon>
        <taxon>Viruses incertae sedis</taxon>
        <taxon>Naldaviricetes</taxon>
        <taxon>Lefavirales</taxon>
        <taxon>Nudiviridae</taxon>
        <taxon>Alphanudivirus</taxon>
        <taxon>Alphanudivirus grybimaculati</taxon>
    </lineage>
</organism>
<evidence type="ECO:0000256" key="1">
    <source>
        <dbReference type="SAM" id="MobiDB-lite"/>
    </source>
</evidence>
<evidence type="ECO:0000313" key="3">
    <source>
        <dbReference type="Proteomes" id="UP000203733"/>
    </source>
</evidence>
<sequence>MIITMEYPKHVNHLEESIEYLKFNNFVNSKNKLIIPTDPEHFVEEINNSKKSISVFITVISWLHTYLKLQNKLFKATNINGNRKRKNDTVKISAKKSKFEKETNESESEDEKKEDEDEDEEEMNSSTDNIPKELLICTNPFAIAAVYLFINSSFSLAKKIPIQKTCKIANECIAKSFPSVSALIKFVKNNESINLSTNVEKKLVVGCLKISDILYQKTAVLKLNYYAKIAFRMDPTYCIEFLINSYKSKTENENKISNYHFHHTAPLDGVLSHYIDHYVGKINKKDMLRKLKNQAKHGPYQLLEKLKSDMENSFNKNVKSDSNSLFKEDTEYHYIVFDKNVFTKMKTCFHETDNTNYHVCIIEDCLFDVLGTEIQKLNWEERLGLIKNMTKITINKATGKELNSMNIKGYITISYKEKNEYVTHTLKINKK</sequence>
<dbReference type="EMBL" id="EF203088">
    <property type="protein sequence ID" value="ABO45416.1"/>
    <property type="molecule type" value="Genomic_DNA"/>
</dbReference>
<proteinExistence type="predicted"/>
<name>A4L246_9VIRU</name>
<dbReference type="Proteomes" id="UP000203733">
    <property type="component" value="Segment"/>
</dbReference>
<dbReference type="KEGG" id="vg:4960816"/>
<dbReference type="RefSeq" id="YP_001111350.1">
    <property type="nucleotide sequence ID" value="NC_009240.1"/>
</dbReference>